<dbReference type="Gene3D" id="3.40.50.1820">
    <property type="entry name" value="alpha/beta hydrolase"/>
    <property type="match status" value="2"/>
</dbReference>
<evidence type="ECO:0000259" key="5">
    <source>
        <dbReference type="Pfam" id="PF00135"/>
    </source>
</evidence>
<dbReference type="OrthoDB" id="4308422at2"/>
<name>A0A1G8DPM3_9ACTN</name>
<dbReference type="AlphaFoldDB" id="A0A1G8DPM3"/>
<feature type="domain" description="Carboxylesterase type B" evidence="5">
    <location>
        <begin position="3"/>
        <end position="308"/>
    </location>
</feature>
<evidence type="ECO:0000256" key="1">
    <source>
        <dbReference type="ARBA" id="ARBA00005964"/>
    </source>
</evidence>
<comment type="similarity">
    <text evidence="1 3">Belongs to the type-B carboxylesterase/lipase family.</text>
</comment>
<dbReference type="EMBL" id="FNDJ01000002">
    <property type="protein sequence ID" value="SDH59340.1"/>
    <property type="molecule type" value="Genomic_DNA"/>
</dbReference>
<dbReference type="SUPFAM" id="SSF53474">
    <property type="entry name" value="alpha/beta-Hydrolases"/>
    <property type="match status" value="1"/>
</dbReference>
<keyword evidence="2 3" id="KW-0378">Hydrolase</keyword>
<evidence type="ECO:0000256" key="2">
    <source>
        <dbReference type="ARBA" id="ARBA00022801"/>
    </source>
</evidence>
<dbReference type="RefSeq" id="WP_090929867.1">
    <property type="nucleotide sequence ID" value="NZ_FNDJ01000002.1"/>
</dbReference>
<gene>
    <name evidence="6" type="ORF">SAMN05421869_102626</name>
</gene>
<dbReference type="EC" id="3.1.1.-" evidence="3"/>
<reference evidence="6 7" key="1">
    <citation type="submission" date="2016-10" db="EMBL/GenBank/DDBJ databases">
        <authorList>
            <person name="de Groot N.N."/>
        </authorList>
    </citation>
    <scope>NUCLEOTIDE SEQUENCE [LARGE SCALE GENOMIC DNA]</scope>
    <source>
        <strain evidence="6 7">CGMCC 4.6533</strain>
    </source>
</reference>
<sequence>MSIVNAPSGALRGIATGAVTAFLGIPYATAGRFAAPEPTAWSGIGDATRRGPAAPQPPSRLEHVMGPGTDLAQDEDCLSLNVWTPGGTGLPVLVWLHGGGFSTGSGAEAWYDGALLAERGPMVVVTLNYRLGALGYLYLSQYFAPANLGLLDQMAALRWVRENIAAFGGDPARVTVAGQSAGAQSALAILAHPAGHDLFQQVILESAPTGMRPYEPAEAAAIGELYLEAAGLDRVHQERLRSCAVPGLLAAQLDVARRTRRPLDLSPPFQLVAADGLPDDLLVPPGMPMLIGTTRDEMRAFAADAPDEATDRWFRTCALDLAGAARTAYVYQFDWHPQGSALGACHCIELPFVFGGLAAWERAPMLAGAAPESLNRLVAEVQRAWIGFVHTGSPGWSPHPHVTHFTGD</sequence>
<dbReference type="InterPro" id="IPR002018">
    <property type="entry name" value="CarbesteraseB"/>
</dbReference>
<dbReference type="GO" id="GO:0016787">
    <property type="term" value="F:hydrolase activity"/>
    <property type="evidence" value="ECO:0007669"/>
    <property type="project" value="UniProtKB-KW"/>
</dbReference>
<feature type="region of interest" description="Disordered" evidence="4">
    <location>
        <begin position="41"/>
        <end position="67"/>
    </location>
</feature>
<proteinExistence type="inferred from homology"/>
<dbReference type="InterPro" id="IPR050309">
    <property type="entry name" value="Type-B_Carboxylest/Lipase"/>
</dbReference>
<dbReference type="InterPro" id="IPR029058">
    <property type="entry name" value="AB_hydrolase_fold"/>
</dbReference>
<dbReference type="STRING" id="633440.SAMN05421869_102626"/>
<accession>A0A1G8DPM3</accession>
<dbReference type="Pfam" id="PF00135">
    <property type="entry name" value="COesterase"/>
    <property type="match status" value="1"/>
</dbReference>
<dbReference type="PANTHER" id="PTHR11559">
    <property type="entry name" value="CARBOXYLESTERASE"/>
    <property type="match status" value="1"/>
</dbReference>
<dbReference type="InterPro" id="IPR019826">
    <property type="entry name" value="Carboxylesterase_B_AS"/>
</dbReference>
<evidence type="ECO:0000256" key="3">
    <source>
        <dbReference type="RuleBase" id="RU361235"/>
    </source>
</evidence>
<evidence type="ECO:0000256" key="4">
    <source>
        <dbReference type="SAM" id="MobiDB-lite"/>
    </source>
</evidence>
<evidence type="ECO:0000313" key="7">
    <source>
        <dbReference type="Proteomes" id="UP000199202"/>
    </source>
</evidence>
<evidence type="ECO:0000313" key="6">
    <source>
        <dbReference type="EMBL" id="SDH59340.1"/>
    </source>
</evidence>
<keyword evidence="7" id="KW-1185">Reference proteome</keyword>
<protein>
    <recommendedName>
        <fullName evidence="3">Carboxylic ester hydrolase</fullName>
        <ecNumber evidence="3">3.1.1.-</ecNumber>
    </recommendedName>
</protein>
<organism evidence="6 7">
    <name type="scientific">Nonomuraea jiangxiensis</name>
    <dbReference type="NCBI Taxonomy" id="633440"/>
    <lineage>
        <taxon>Bacteria</taxon>
        <taxon>Bacillati</taxon>
        <taxon>Actinomycetota</taxon>
        <taxon>Actinomycetes</taxon>
        <taxon>Streptosporangiales</taxon>
        <taxon>Streptosporangiaceae</taxon>
        <taxon>Nonomuraea</taxon>
    </lineage>
</organism>
<dbReference type="PROSITE" id="PS00122">
    <property type="entry name" value="CARBOXYLESTERASE_B_1"/>
    <property type="match status" value="1"/>
</dbReference>
<dbReference type="Proteomes" id="UP000199202">
    <property type="component" value="Unassembled WGS sequence"/>
</dbReference>